<dbReference type="AlphaFoldDB" id="A0AAU9KE28"/>
<dbReference type="Proteomes" id="UP001162131">
    <property type="component" value="Unassembled WGS sequence"/>
</dbReference>
<evidence type="ECO:0000256" key="1">
    <source>
        <dbReference type="SAM" id="Phobius"/>
    </source>
</evidence>
<feature type="transmembrane region" description="Helical" evidence="1">
    <location>
        <begin position="178"/>
        <end position="198"/>
    </location>
</feature>
<keyword evidence="3" id="KW-1185">Reference proteome</keyword>
<gene>
    <name evidence="2" type="ORF">BSTOLATCC_MIC53533</name>
</gene>
<feature type="transmembrane region" description="Helical" evidence="1">
    <location>
        <begin position="140"/>
        <end position="157"/>
    </location>
</feature>
<evidence type="ECO:0000313" key="2">
    <source>
        <dbReference type="EMBL" id="CAG9331463.1"/>
    </source>
</evidence>
<reference evidence="2" key="1">
    <citation type="submission" date="2021-09" db="EMBL/GenBank/DDBJ databases">
        <authorList>
            <consortium name="AG Swart"/>
            <person name="Singh M."/>
            <person name="Singh A."/>
            <person name="Seah K."/>
            <person name="Emmerich C."/>
        </authorList>
    </citation>
    <scope>NUCLEOTIDE SEQUENCE</scope>
    <source>
        <strain evidence="2">ATCC30299</strain>
    </source>
</reference>
<keyword evidence="1" id="KW-0812">Transmembrane</keyword>
<dbReference type="EMBL" id="CAJZBQ010000053">
    <property type="protein sequence ID" value="CAG9331463.1"/>
    <property type="molecule type" value="Genomic_DNA"/>
</dbReference>
<sequence length="252" mass="29025">MSSSSFSILGKEKKIINVKESIFWTISGSITFCIIFSSILFGCMFSFRCSRYYPTISYLLSFRNHDRWIVFGITFYVSLLPLLFMSVTSKLANSITTYISWKMNIFGICGCCAILATGIIDEINGLYFLPLDTAHPFITVTGYLFLSLWMYAALFGFENIQLDLNEKTWLRRCRRSVLICHILFAITAFEWHFAYTIYSNFLVNEVVEALCEWSLVTLAISLPYQISKVTNTSIHLTWSSKMAKERKMLLNS</sequence>
<feature type="transmembrane region" description="Helical" evidence="1">
    <location>
        <begin position="21"/>
        <end position="47"/>
    </location>
</feature>
<proteinExistence type="predicted"/>
<keyword evidence="1" id="KW-1133">Transmembrane helix</keyword>
<keyword evidence="1" id="KW-0472">Membrane</keyword>
<feature type="transmembrane region" description="Helical" evidence="1">
    <location>
        <begin position="99"/>
        <end position="120"/>
    </location>
</feature>
<accession>A0AAU9KE28</accession>
<feature type="transmembrane region" description="Helical" evidence="1">
    <location>
        <begin position="67"/>
        <end position="87"/>
    </location>
</feature>
<protein>
    <submittedName>
        <fullName evidence="2">Uncharacterized protein</fullName>
    </submittedName>
</protein>
<evidence type="ECO:0000313" key="3">
    <source>
        <dbReference type="Proteomes" id="UP001162131"/>
    </source>
</evidence>
<name>A0AAU9KE28_9CILI</name>
<organism evidence="2 3">
    <name type="scientific">Blepharisma stoltei</name>
    <dbReference type="NCBI Taxonomy" id="1481888"/>
    <lineage>
        <taxon>Eukaryota</taxon>
        <taxon>Sar</taxon>
        <taxon>Alveolata</taxon>
        <taxon>Ciliophora</taxon>
        <taxon>Postciliodesmatophora</taxon>
        <taxon>Heterotrichea</taxon>
        <taxon>Heterotrichida</taxon>
        <taxon>Blepharismidae</taxon>
        <taxon>Blepharisma</taxon>
    </lineage>
</organism>
<comment type="caution">
    <text evidence="2">The sequence shown here is derived from an EMBL/GenBank/DDBJ whole genome shotgun (WGS) entry which is preliminary data.</text>
</comment>